<feature type="chain" id="PRO_5045985255" evidence="1">
    <location>
        <begin position="20"/>
        <end position="362"/>
    </location>
</feature>
<comment type="caution">
    <text evidence="2">The sequence shown here is derived from an EMBL/GenBank/DDBJ whole genome shotgun (WGS) entry which is preliminary data.</text>
</comment>
<sequence>MRRALAALIAALSTTALVAAVPAGPAAQAAPAVPAARAAEARAKWDTRVFARMPGGHPAYVHVARSGRVYAGTYIASGSTAPSRVQEWSADGVQRRSWSVPPRFQRLDADHGIQVAAETRSGRLIVLETSTSSVLTLDPDSGAWRRVARLPDGAVPNYATWGPGGLYVSDYGDDVIWRVRPDGTVSEWLRSSALAGVLEFGTTGLRYVPGDRAFYATQQTITTGATLPTNGGLYRIPIAADGSPGTPELLWTSLPTDLPDGFGISRSGHFLIAMAGLTNRIVELDADGTEVDSFPQLPLVGENGSSIPFDTPCSATFLGTRVLVANQSAVQGDATHMAILDVEVGQEGVAPWVPRSAEFGRR</sequence>
<reference evidence="3" key="1">
    <citation type="journal article" date="2019" name="Int. J. Syst. Evol. Microbiol.">
        <title>The Global Catalogue of Microorganisms (GCM) 10K type strain sequencing project: providing services to taxonomists for standard genome sequencing and annotation.</title>
        <authorList>
            <consortium name="The Broad Institute Genomics Platform"/>
            <consortium name="The Broad Institute Genome Sequencing Center for Infectious Disease"/>
            <person name="Wu L."/>
            <person name="Ma J."/>
        </authorList>
    </citation>
    <scope>NUCLEOTIDE SEQUENCE [LARGE SCALE GENOMIC DNA]</scope>
    <source>
        <strain evidence="3">JCM 16703</strain>
    </source>
</reference>
<organism evidence="2 3">
    <name type="scientific">Nocardioides fonticola</name>
    <dbReference type="NCBI Taxonomy" id="450363"/>
    <lineage>
        <taxon>Bacteria</taxon>
        <taxon>Bacillati</taxon>
        <taxon>Actinomycetota</taxon>
        <taxon>Actinomycetes</taxon>
        <taxon>Propionibacteriales</taxon>
        <taxon>Nocardioidaceae</taxon>
        <taxon>Nocardioides</taxon>
    </lineage>
</organism>
<keyword evidence="1" id="KW-0732">Signal</keyword>
<dbReference type="RefSeq" id="WP_344733196.1">
    <property type="nucleotide sequence ID" value="NZ_BAAAZH010000013.1"/>
</dbReference>
<evidence type="ECO:0000256" key="1">
    <source>
        <dbReference type="SAM" id="SignalP"/>
    </source>
</evidence>
<dbReference type="SUPFAM" id="SSF63829">
    <property type="entry name" value="Calcium-dependent phosphotriesterase"/>
    <property type="match status" value="1"/>
</dbReference>
<gene>
    <name evidence="2" type="ORF">GCM10022215_19860</name>
</gene>
<proteinExistence type="predicted"/>
<evidence type="ECO:0000313" key="2">
    <source>
        <dbReference type="EMBL" id="GAA4118362.1"/>
    </source>
</evidence>
<accession>A0ABP7XKS6</accession>
<feature type="signal peptide" evidence="1">
    <location>
        <begin position="1"/>
        <end position="19"/>
    </location>
</feature>
<evidence type="ECO:0000313" key="3">
    <source>
        <dbReference type="Proteomes" id="UP001501495"/>
    </source>
</evidence>
<dbReference type="Gene3D" id="2.120.10.30">
    <property type="entry name" value="TolB, C-terminal domain"/>
    <property type="match status" value="1"/>
</dbReference>
<dbReference type="Proteomes" id="UP001501495">
    <property type="component" value="Unassembled WGS sequence"/>
</dbReference>
<protein>
    <submittedName>
        <fullName evidence="2">Uncharacterized protein</fullName>
    </submittedName>
</protein>
<dbReference type="EMBL" id="BAAAZH010000013">
    <property type="protein sequence ID" value="GAA4118362.1"/>
    <property type="molecule type" value="Genomic_DNA"/>
</dbReference>
<name>A0ABP7XKS6_9ACTN</name>
<keyword evidence="3" id="KW-1185">Reference proteome</keyword>
<dbReference type="InterPro" id="IPR011042">
    <property type="entry name" value="6-blade_b-propeller_TolB-like"/>
</dbReference>